<organism evidence="1 2">
    <name type="scientific">Melia azedarach</name>
    <name type="common">Chinaberry tree</name>
    <dbReference type="NCBI Taxonomy" id="155640"/>
    <lineage>
        <taxon>Eukaryota</taxon>
        <taxon>Viridiplantae</taxon>
        <taxon>Streptophyta</taxon>
        <taxon>Embryophyta</taxon>
        <taxon>Tracheophyta</taxon>
        <taxon>Spermatophyta</taxon>
        <taxon>Magnoliopsida</taxon>
        <taxon>eudicotyledons</taxon>
        <taxon>Gunneridae</taxon>
        <taxon>Pentapetalae</taxon>
        <taxon>rosids</taxon>
        <taxon>malvids</taxon>
        <taxon>Sapindales</taxon>
        <taxon>Meliaceae</taxon>
        <taxon>Melia</taxon>
    </lineage>
</organism>
<keyword evidence="2" id="KW-1185">Reference proteome</keyword>
<comment type="caution">
    <text evidence="1">The sequence shown here is derived from an EMBL/GenBank/DDBJ whole genome shotgun (WGS) entry which is preliminary data.</text>
</comment>
<evidence type="ECO:0000313" key="2">
    <source>
        <dbReference type="Proteomes" id="UP001164539"/>
    </source>
</evidence>
<proteinExistence type="predicted"/>
<dbReference type="EMBL" id="CM051400">
    <property type="protein sequence ID" value="KAJ4714033.1"/>
    <property type="molecule type" value="Genomic_DNA"/>
</dbReference>
<evidence type="ECO:0000313" key="1">
    <source>
        <dbReference type="EMBL" id="KAJ4714033.1"/>
    </source>
</evidence>
<name>A0ACC1XRS3_MELAZ</name>
<sequence length="926" mass="103351">MKLSWLLMLVIFSHELCLNEIKAQTSARPRVVNIGALLSFKTTIGKVAKVAIEAAIEDVNSDPATLGGTKLNLAMQDSNHSGFLALAEALHFMEGETVAIIGPQDSVTAHVISHVANELQVPLLSFSATDPTLSSLQFPYFVRTTQSDLYQMAAIAEIVNHYGWREVIAIYADDDHGRNGIAALGDKLAEKRCRISFKAPLSPDATKDEITDLLVQVALTESRILVVHTHFSWGLVVFHVAQYLGMMGTGYVWIATSWLSTQIDSNSPFPPELIDDIQGVLTLRMYTPDSVLKREFISRWRNLTFVEKSSRAVGLNAYGLYAYDTVWVLAHAINSFFEQGGNLSFSKDSRLSQIHGELQLNALNIFNAGNLLLDSILRTNMTGISGPIKFNSDRNLKNPAYEVINVFGTGYRRIGYWSNYSGLSVVPPESLYSKLPNRSIKNQKLYTVIWPGQTIQKPRGWVFPNNGRHLRIGVPNRVSFGEFVSVKGNDMISGFCIDVFTAAINLLPYAVPYKLIPFGDGRNNPSCTELVRLITAGVYDAAVGDIAIITNRTKMVDFTQPYIESGLVVVAPVRTLNSNAWAFLRPFTAPMWGVTVVFFFAVGAVVWILEHRTNDDFRGPPKKQVVTIFWFSFSTMFLAHKQNIVSTLGRLVLIIWLFVVLIINSSYTASLTSILTVQQLSSPIKGIDSLRSSNDPIGYQLNSFARNYLVDELRIDESRLVPLNSPEEYAKALKDGPHRGGVAAVVDDHAYAELFLSTRCEFSIVGQEFTKNGWGFAFPRDSPLSVDMSTAILKLSENGDLQRIHDKWLLRSACSSQGAKSEVDRLQLKSFWGLYVLCGLAFLLALFIYLMQIVRKFGRHCPEDIESNGRSSRSARLQTFLSFVNEKEDEVKSRSKRRHTEGTSYRNEDEVLSNSNKRHTEKLSSN</sequence>
<keyword evidence="1" id="KW-0675">Receptor</keyword>
<dbReference type="Proteomes" id="UP001164539">
    <property type="component" value="Chromosome 7"/>
</dbReference>
<protein>
    <submittedName>
        <fullName evidence="1">Glutamate receptor</fullName>
    </submittedName>
</protein>
<gene>
    <name evidence="1" type="ORF">OWV82_012574</name>
</gene>
<reference evidence="1 2" key="1">
    <citation type="journal article" date="2023" name="Science">
        <title>Complex scaffold remodeling in plant triterpene biosynthesis.</title>
        <authorList>
            <person name="De La Pena R."/>
            <person name="Hodgson H."/>
            <person name="Liu J.C."/>
            <person name="Stephenson M.J."/>
            <person name="Martin A.C."/>
            <person name="Owen C."/>
            <person name="Harkess A."/>
            <person name="Leebens-Mack J."/>
            <person name="Jimenez L.E."/>
            <person name="Osbourn A."/>
            <person name="Sattely E.S."/>
        </authorList>
    </citation>
    <scope>NUCLEOTIDE SEQUENCE [LARGE SCALE GENOMIC DNA]</scope>
    <source>
        <strain evidence="2">cv. JPN11</strain>
        <tissue evidence="1">Leaf</tissue>
    </source>
</reference>
<accession>A0ACC1XRS3</accession>